<evidence type="ECO:0000256" key="3">
    <source>
        <dbReference type="SAM" id="MobiDB-lite"/>
    </source>
</evidence>
<feature type="compositionally biased region" description="Basic residues" evidence="3">
    <location>
        <begin position="1"/>
        <end position="27"/>
    </location>
</feature>
<dbReference type="AlphaFoldDB" id="A0A381ZVP1"/>
<dbReference type="InterPro" id="IPR038765">
    <property type="entry name" value="Papain-like_cys_pep_sf"/>
</dbReference>
<evidence type="ECO:0000256" key="2">
    <source>
        <dbReference type="ARBA" id="ARBA00022801"/>
    </source>
</evidence>
<feature type="region of interest" description="Disordered" evidence="3">
    <location>
        <begin position="1"/>
        <end position="38"/>
    </location>
</feature>
<keyword evidence="2" id="KW-0378">Hydrolase</keyword>
<evidence type="ECO:0000256" key="1">
    <source>
        <dbReference type="ARBA" id="ARBA00022670"/>
    </source>
</evidence>
<name>A0A381ZVP1_9ZZZZ</name>
<sequence>MPKIKKTNKTKKSKPIKRRKRINKNKQKGGNTNPIIENKKMCSPTNAYESSCFTTDALRKIIRAYNTKTNSNIGKIKLTQNKKDLVKDLSNKFCKDYDTIDFCILNDDRWQGSEEIKTLIRKFFKPPSPKGKYDWLSSIDIADVMDQYEEKYPDFIFLGPVPIDFDEILTEVGQINLKTLVKEKKRIGIVFNTDPHDMPGEHWISMFIDLNDKTICFFDSTGDEPPQQITDLINKLVEQCKDIKVLSPVTIINKKQHQFSGSECGIYSLFFIIQRLSGKSCNSIFNNIIKDEKMNANRKILFSNPKHKNIIDAFQN</sequence>
<gene>
    <name evidence="5" type="ORF">METZ01_LOCUS145657</name>
</gene>
<dbReference type="GO" id="GO:0008234">
    <property type="term" value="F:cysteine-type peptidase activity"/>
    <property type="evidence" value="ECO:0007669"/>
    <property type="project" value="InterPro"/>
</dbReference>
<dbReference type="Pfam" id="PF02902">
    <property type="entry name" value="Peptidase_C48"/>
    <property type="match status" value="1"/>
</dbReference>
<reference evidence="5" key="1">
    <citation type="submission" date="2018-05" db="EMBL/GenBank/DDBJ databases">
        <authorList>
            <person name="Lanie J.A."/>
            <person name="Ng W.-L."/>
            <person name="Kazmierczak K.M."/>
            <person name="Andrzejewski T.M."/>
            <person name="Davidsen T.M."/>
            <person name="Wayne K.J."/>
            <person name="Tettelin H."/>
            <person name="Glass J.I."/>
            <person name="Rusch D."/>
            <person name="Podicherti R."/>
            <person name="Tsui H.-C.T."/>
            <person name="Winkler M.E."/>
        </authorList>
    </citation>
    <scope>NUCLEOTIDE SEQUENCE</scope>
</reference>
<accession>A0A381ZVP1</accession>
<keyword evidence="1" id="KW-0645">Protease</keyword>
<proteinExistence type="predicted"/>
<feature type="domain" description="Ubiquitin-like protease family profile" evidence="4">
    <location>
        <begin position="178"/>
        <end position="301"/>
    </location>
</feature>
<evidence type="ECO:0000313" key="5">
    <source>
        <dbReference type="EMBL" id="SVA92803.1"/>
    </source>
</evidence>
<protein>
    <recommendedName>
        <fullName evidence="4">Ubiquitin-like protease family profile domain-containing protein</fullName>
    </recommendedName>
</protein>
<dbReference type="SUPFAM" id="SSF54001">
    <property type="entry name" value="Cysteine proteinases"/>
    <property type="match status" value="1"/>
</dbReference>
<dbReference type="InterPro" id="IPR003653">
    <property type="entry name" value="Peptidase_C48_C"/>
</dbReference>
<dbReference type="Gene3D" id="3.40.395.10">
    <property type="entry name" value="Adenoviral Proteinase, Chain A"/>
    <property type="match status" value="1"/>
</dbReference>
<dbReference type="EMBL" id="UINC01022683">
    <property type="protein sequence ID" value="SVA92803.1"/>
    <property type="molecule type" value="Genomic_DNA"/>
</dbReference>
<evidence type="ECO:0000259" key="4">
    <source>
        <dbReference type="Pfam" id="PF02902"/>
    </source>
</evidence>
<organism evidence="5">
    <name type="scientific">marine metagenome</name>
    <dbReference type="NCBI Taxonomy" id="408172"/>
    <lineage>
        <taxon>unclassified sequences</taxon>
        <taxon>metagenomes</taxon>
        <taxon>ecological metagenomes</taxon>
    </lineage>
</organism>
<dbReference type="GO" id="GO:0006508">
    <property type="term" value="P:proteolysis"/>
    <property type="evidence" value="ECO:0007669"/>
    <property type="project" value="UniProtKB-KW"/>
</dbReference>